<dbReference type="Proteomes" id="UP001597286">
    <property type="component" value="Unassembled WGS sequence"/>
</dbReference>
<name>A0ABW4PAA2_9NOCA</name>
<evidence type="ECO:0000256" key="1">
    <source>
        <dbReference type="ARBA" id="ARBA00023125"/>
    </source>
</evidence>
<proteinExistence type="predicted"/>
<feature type="domain" description="HTH tetR-type" evidence="3">
    <location>
        <begin position="21"/>
        <end position="82"/>
    </location>
</feature>
<dbReference type="RefSeq" id="WP_378486519.1">
    <property type="nucleotide sequence ID" value="NZ_JBHUFB010000013.1"/>
</dbReference>
<dbReference type="InterPro" id="IPR050624">
    <property type="entry name" value="HTH-type_Tx_Regulator"/>
</dbReference>
<evidence type="ECO:0000313" key="5">
    <source>
        <dbReference type="Proteomes" id="UP001597286"/>
    </source>
</evidence>
<gene>
    <name evidence="4" type="ORF">ACFSJG_17510</name>
</gene>
<evidence type="ECO:0000256" key="2">
    <source>
        <dbReference type="PROSITE-ProRule" id="PRU00335"/>
    </source>
</evidence>
<accession>A0ABW4PAA2</accession>
<reference evidence="5" key="1">
    <citation type="journal article" date="2019" name="Int. J. Syst. Evol. Microbiol.">
        <title>The Global Catalogue of Microorganisms (GCM) 10K type strain sequencing project: providing services to taxonomists for standard genome sequencing and annotation.</title>
        <authorList>
            <consortium name="The Broad Institute Genomics Platform"/>
            <consortium name="The Broad Institute Genome Sequencing Center for Infectious Disease"/>
            <person name="Wu L."/>
            <person name="Ma J."/>
        </authorList>
    </citation>
    <scope>NUCLEOTIDE SEQUENCE [LARGE SCALE GENOMIC DNA]</scope>
    <source>
        <strain evidence="5">DT72</strain>
    </source>
</reference>
<dbReference type="InterPro" id="IPR009057">
    <property type="entry name" value="Homeodomain-like_sf"/>
</dbReference>
<dbReference type="InterPro" id="IPR001647">
    <property type="entry name" value="HTH_TetR"/>
</dbReference>
<keyword evidence="5" id="KW-1185">Reference proteome</keyword>
<dbReference type="EMBL" id="JBHUFB010000013">
    <property type="protein sequence ID" value="MFD1814015.1"/>
    <property type="molecule type" value="Genomic_DNA"/>
</dbReference>
<comment type="caution">
    <text evidence="4">The sequence shown here is derived from an EMBL/GenBank/DDBJ whole genome shotgun (WGS) entry which is preliminary data.</text>
</comment>
<dbReference type="SUPFAM" id="SSF46689">
    <property type="entry name" value="Homeodomain-like"/>
    <property type="match status" value="1"/>
</dbReference>
<evidence type="ECO:0000259" key="3">
    <source>
        <dbReference type="PROSITE" id="PS50977"/>
    </source>
</evidence>
<dbReference type="PROSITE" id="PS50977">
    <property type="entry name" value="HTH_TETR_2"/>
    <property type="match status" value="1"/>
</dbReference>
<evidence type="ECO:0000313" key="4">
    <source>
        <dbReference type="EMBL" id="MFD1814015.1"/>
    </source>
</evidence>
<organism evidence="4 5">
    <name type="scientific">Rhodococcus gannanensis</name>
    <dbReference type="NCBI Taxonomy" id="1960308"/>
    <lineage>
        <taxon>Bacteria</taxon>
        <taxon>Bacillati</taxon>
        <taxon>Actinomycetota</taxon>
        <taxon>Actinomycetes</taxon>
        <taxon>Mycobacteriales</taxon>
        <taxon>Nocardiaceae</taxon>
        <taxon>Rhodococcus</taxon>
    </lineage>
</organism>
<feature type="DNA-binding region" description="H-T-H motif" evidence="2">
    <location>
        <begin position="45"/>
        <end position="64"/>
    </location>
</feature>
<dbReference type="PANTHER" id="PTHR43479">
    <property type="entry name" value="ACREF/ENVCD OPERON REPRESSOR-RELATED"/>
    <property type="match status" value="1"/>
</dbReference>
<sequence>MDGMTTSARVYAGVEGDQRRAERRAQLIEAGLDLLGGPDGEKALSVRGVCKRAGLASRYFYESFTDREALAVAVYEHAVGRIAESALRAVAEAPQEERALVRAVVATLVREISDDPRLGRLVFSASLNTVLAEQRLESVRMFVGLTIAQAVDFYDMPSGPELDLVGHFVVGGLAQILTAWLDGAVEVETEVLVERCTDLMIAAGSVR</sequence>
<keyword evidence="1 2" id="KW-0238">DNA-binding</keyword>
<dbReference type="PANTHER" id="PTHR43479:SF11">
    <property type="entry name" value="ACREF_ENVCD OPERON REPRESSOR-RELATED"/>
    <property type="match status" value="1"/>
</dbReference>
<dbReference type="Gene3D" id="1.10.357.10">
    <property type="entry name" value="Tetracycline Repressor, domain 2"/>
    <property type="match status" value="1"/>
</dbReference>
<protein>
    <submittedName>
        <fullName evidence="4">TetR/AcrR family transcriptional regulator</fullName>
    </submittedName>
</protein>